<evidence type="ECO:0000313" key="3">
    <source>
        <dbReference type="EMBL" id="QKD02645.1"/>
    </source>
</evidence>
<dbReference type="InterPro" id="IPR037523">
    <property type="entry name" value="VOC_core"/>
</dbReference>
<dbReference type="InterPro" id="IPR004360">
    <property type="entry name" value="Glyas_Fos-R_dOase_dom"/>
</dbReference>
<keyword evidence="1" id="KW-0479">Metal-binding</keyword>
<organism evidence="3 4">
    <name type="scientific">Mesorhizobium loti R88b</name>
    <dbReference type="NCBI Taxonomy" id="935548"/>
    <lineage>
        <taxon>Bacteria</taxon>
        <taxon>Pseudomonadati</taxon>
        <taxon>Pseudomonadota</taxon>
        <taxon>Alphaproteobacteria</taxon>
        <taxon>Hyphomicrobiales</taxon>
        <taxon>Phyllobacteriaceae</taxon>
        <taxon>Mesorhizobium</taxon>
    </lineage>
</organism>
<proteinExistence type="predicted"/>
<dbReference type="PANTHER" id="PTHR36437">
    <property type="entry name" value="GLYOXALASE/BLEOMYCIN RESISTANCE PROTEIN/DIOXYGENASE"/>
    <property type="match status" value="1"/>
</dbReference>
<dbReference type="InterPro" id="IPR029068">
    <property type="entry name" value="Glyas_Bleomycin-R_OHBP_Dase"/>
</dbReference>
<dbReference type="PANTHER" id="PTHR36437:SF2">
    <property type="entry name" value="GLYOXALASE_BLEOMYCIN RESISTANCE PROTEIN_DIOXYGENASE"/>
    <property type="match status" value="1"/>
</dbReference>
<dbReference type="InterPro" id="IPR018146">
    <property type="entry name" value="Glyoxalase_1_CS"/>
</dbReference>
<evidence type="ECO:0000256" key="1">
    <source>
        <dbReference type="ARBA" id="ARBA00022723"/>
    </source>
</evidence>
<dbReference type="RefSeq" id="WP_027030241.1">
    <property type="nucleotide sequence ID" value="NZ_CP033367.1"/>
</dbReference>
<name>A0A6M7WLC6_RHILI</name>
<dbReference type="Pfam" id="PF00903">
    <property type="entry name" value="Glyoxalase"/>
    <property type="match status" value="1"/>
</dbReference>
<dbReference type="GO" id="GO:0004462">
    <property type="term" value="F:lactoylglutathione lyase activity"/>
    <property type="evidence" value="ECO:0007669"/>
    <property type="project" value="InterPro"/>
</dbReference>
<evidence type="ECO:0000259" key="2">
    <source>
        <dbReference type="PROSITE" id="PS51819"/>
    </source>
</evidence>
<dbReference type="AlphaFoldDB" id="A0A6M7WLC6"/>
<dbReference type="PROSITE" id="PS00934">
    <property type="entry name" value="GLYOXALASE_I_1"/>
    <property type="match status" value="1"/>
</dbReference>
<dbReference type="CDD" id="cd07263">
    <property type="entry name" value="VOC_like"/>
    <property type="match status" value="1"/>
</dbReference>
<sequence length="129" mass="14155">MQLRHILIKVDDQDKALAFYTSVLGFVKKHDYDGGRARWLTVVSADQADGAELVLEPNRDAPARAAQKALHDAHFPAALITSRDIQADYDRLAGRGVKFLGPPRRMGPVSAAFFDDTCGNFIVMAQQSA</sequence>
<gene>
    <name evidence="3" type="ORF">EB235_15000</name>
</gene>
<dbReference type="Proteomes" id="UP000503017">
    <property type="component" value="Chromosome"/>
</dbReference>
<accession>A0A6M7WLC6</accession>
<dbReference type="Gene3D" id="3.10.180.10">
    <property type="entry name" value="2,3-Dihydroxybiphenyl 1,2-Dioxygenase, domain 1"/>
    <property type="match status" value="1"/>
</dbReference>
<dbReference type="EMBL" id="CP033367">
    <property type="protein sequence ID" value="QKD02645.1"/>
    <property type="molecule type" value="Genomic_DNA"/>
</dbReference>
<dbReference type="SUPFAM" id="SSF54593">
    <property type="entry name" value="Glyoxalase/Bleomycin resistance protein/Dihydroxybiphenyl dioxygenase"/>
    <property type="match status" value="1"/>
</dbReference>
<protein>
    <submittedName>
        <fullName evidence="3">VOC family protein</fullName>
    </submittedName>
</protein>
<reference evidence="3 4" key="1">
    <citation type="submission" date="2018-10" db="EMBL/GenBank/DDBJ databases">
        <authorList>
            <person name="Perry B.J."/>
            <person name="Sullivan J.T."/>
            <person name="Murphy R.J.T."/>
            <person name="Ramsay J.P."/>
            <person name="Ronson C.W."/>
        </authorList>
    </citation>
    <scope>NUCLEOTIDE SEQUENCE [LARGE SCALE GENOMIC DNA]</scope>
    <source>
        <strain evidence="3 4">R88b</strain>
    </source>
</reference>
<feature type="domain" description="VOC" evidence="2">
    <location>
        <begin position="2"/>
        <end position="127"/>
    </location>
</feature>
<evidence type="ECO:0000313" key="4">
    <source>
        <dbReference type="Proteomes" id="UP000503017"/>
    </source>
</evidence>
<dbReference type="PROSITE" id="PS51819">
    <property type="entry name" value="VOC"/>
    <property type="match status" value="1"/>
</dbReference>
<dbReference type="GO" id="GO:0046872">
    <property type="term" value="F:metal ion binding"/>
    <property type="evidence" value="ECO:0007669"/>
    <property type="project" value="UniProtKB-KW"/>
</dbReference>